<dbReference type="InterPro" id="IPR027417">
    <property type="entry name" value="P-loop_NTPase"/>
</dbReference>
<evidence type="ECO:0000313" key="10">
    <source>
        <dbReference type="WBParaSite" id="jg17674"/>
    </source>
</evidence>
<dbReference type="WBParaSite" id="jg17674">
    <property type="protein sequence ID" value="jg17674"/>
    <property type="gene ID" value="jg17674"/>
</dbReference>
<dbReference type="SMART" id="SM00490">
    <property type="entry name" value="HELICc"/>
    <property type="match status" value="1"/>
</dbReference>
<dbReference type="PANTHER" id="PTHR12131">
    <property type="entry name" value="ATP-DEPENDENT RNA AND DNA HELICASE"/>
    <property type="match status" value="1"/>
</dbReference>
<keyword evidence="3" id="KW-0347">Helicase</keyword>
<dbReference type="PROSITE" id="PS51192">
    <property type="entry name" value="HELICASE_ATP_BIND_1"/>
    <property type="match status" value="1"/>
</dbReference>
<organism evidence="9 10">
    <name type="scientific">Ditylenchus dipsaci</name>
    <dbReference type="NCBI Taxonomy" id="166011"/>
    <lineage>
        <taxon>Eukaryota</taxon>
        <taxon>Metazoa</taxon>
        <taxon>Ecdysozoa</taxon>
        <taxon>Nematoda</taxon>
        <taxon>Chromadorea</taxon>
        <taxon>Rhabditida</taxon>
        <taxon>Tylenchina</taxon>
        <taxon>Tylenchomorpha</taxon>
        <taxon>Sphaerularioidea</taxon>
        <taxon>Anguinidae</taxon>
        <taxon>Anguininae</taxon>
        <taxon>Ditylenchus</taxon>
    </lineage>
</organism>
<dbReference type="CDD" id="cd18795">
    <property type="entry name" value="SF2_C_Ski2"/>
    <property type="match status" value="1"/>
</dbReference>
<dbReference type="Pfam" id="PF00270">
    <property type="entry name" value="DEAD"/>
    <property type="match status" value="1"/>
</dbReference>
<sequence>MTELEDQIKKEAEKVFKHLAIDYLTKNVPEFDISQTYSIENCDVDPLSLVSGIGNVHRYPSYLQPIFSPDTGEILTFEERWIDDENHEAMLKHQCLSEEHLTSNRGFDEEVEKIFRFSNKEEAKHEEEGQYLDFSTILNTPPGFSGSVDVSGVSHKEETITNDLSKSEVDSVELAQPQKLDMPTIDLESADIFDILNMVMDQPIRSVNENLDTGGGIIRPQHMTSTNQDSTVESSLSLEETGKLEETIASNLTTSTDAPSQEITEKKKKLKVKEHDYMFAQMLNVNEKVTKYHEILPVMAKKYPFDLDPFQQHAVVSMEEGNSVFVAAHTSAGKTVVAEYAIALCKIHRTRVIYTSPIKALSNQKFRDFKMAFEDVGLVTGDIQLHTDAFCLIMTTEILRSMLYNGSEVIRELEWVIFDEVHYVNDSERGHVWEEVLIMLPAHVKIVMLSATVPNCMEFADWVGRIKNRKINVIQTLKRPVPLEHYLYTGQDGKTRKDLFKIMDKDGEFLSWGCKKAVEAKKNSTKGKSAPNRHYAGHNCIDRLKGSDRQLPQVLLMQEHCKRGFAVHHSGILPIIKEVVELLFQRGYVKILFATETFAMGVNMPARTVAFDTLEKFDGNSRRFLNATEYVQMAGRAGRRGLDSTGTVIVLCKGLEPPDVLCLTNMLKGKAVSLESKFRITYPMILNLMRVEQLRIEDMLQRSFVERTSLRLVVSRKEKMEELKDELLETPDVNCTTCMPTGNSSSASIMTYYQTLRHYIHEMPSVWADLVANYDVMKVFAPGRVLLINHPPLGLVGVLAVLLQAKHSGTGKFLLTVMVSVNEQFVNEVPEKFNVYGRLSKEEVRWRRETLIMEHIACCGLEGMARPTTSNNSYYLLEDLELDCIMAVLKQQVKSVDVNAITTDFEGRKKVFRSYSPDRMVRRVITELNSLTEKWSAVSPTGTELPVYVLGEDIVKNGVDIFKRLRVVKELRFQLTDPNAFHCRFCVYFVEHLRILMKRIRLEESLEELVYQTSSDGLLMSADYMGRLKVLQELDYVDKSNMVGLKGKVACEINNQELLITELMLENKFENKSCAEIAAMLSPLTCQSATTKSSFKANGEGEVSRAPAAVLEQLKKDVTDVANKIDRVQQSHNVHTLVLDELMFDLMETIYQWANGMPFSEIMKLTDTQEGIIVRCIQRLDEVLKDVRNAARIVGNPALYEKMEETSATIKRDIVFAASLYTTE</sequence>
<evidence type="ECO:0000256" key="3">
    <source>
        <dbReference type="ARBA" id="ARBA00022806"/>
    </source>
</evidence>
<proteinExistence type="predicted"/>
<dbReference type="SUPFAM" id="SSF52540">
    <property type="entry name" value="P-loop containing nucleoside triphosphate hydrolases"/>
    <property type="match status" value="1"/>
</dbReference>
<evidence type="ECO:0000313" key="9">
    <source>
        <dbReference type="Proteomes" id="UP000887574"/>
    </source>
</evidence>
<feature type="domain" description="Helicase ATP-binding" evidence="7">
    <location>
        <begin position="315"/>
        <end position="471"/>
    </location>
</feature>
<dbReference type="Pfam" id="PF00271">
    <property type="entry name" value="Helicase_C"/>
    <property type="match status" value="1"/>
</dbReference>
<dbReference type="PIRSF" id="PIRSF005198">
    <property type="entry name" value="Antiviral_helicase_SKI2"/>
    <property type="match status" value="1"/>
</dbReference>
<dbReference type="FunFam" id="3.40.50.300:FF:000354">
    <property type="entry name" value="ATP-dependent RNA helicase SKI2"/>
    <property type="match status" value="1"/>
</dbReference>
<dbReference type="Gene3D" id="1.10.3380.30">
    <property type="match status" value="2"/>
</dbReference>
<name>A0A915D9W4_9BILA</name>
<dbReference type="Gene3D" id="3.40.50.300">
    <property type="entry name" value="P-loop containing nucleotide triphosphate hydrolases"/>
    <property type="match status" value="2"/>
</dbReference>
<dbReference type="AlphaFoldDB" id="A0A915D9W4"/>
<dbReference type="Proteomes" id="UP000887574">
    <property type="component" value="Unplaced"/>
</dbReference>
<dbReference type="Pfam" id="PF08148">
    <property type="entry name" value="DSHCT"/>
    <property type="match status" value="1"/>
</dbReference>
<evidence type="ECO:0000256" key="4">
    <source>
        <dbReference type="ARBA" id="ARBA00022840"/>
    </source>
</evidence>
<evidence type="ECO:0000256" key="2">
    <source>
        <dbReference type="ARBA" id="ARBA00022801"/>
    </source>
</evidence>
<dbReference type="GO" id="GO:0016787">
    <property type="term" value="F:hydrolase activity"/>
    <property type="evidence" value="ECO:0007669"/>
    <property type="project" value="UniProtKB-KW"/>
</dbReference>
<evidence type="ECO:0000256" key="6">
    <source>
        <dbReference type="SAM" id="MobiDB-lite"/>
    </source>
</evidence>
<dbReference type="SMART" id="SM01142">
    <property type="entry name" value="DSHCT"/>
    <property type="match status" value="1"/>
</dbReference>
<accession>A0A915D9W4</accession>
<keyword evidence="1" id="KW-0547">Nucleotide-binding</keyword>
<evidence type="ECO:0000259" key="7">
    <source>
        <dbReference type="PROSITE" id="PS51192"/>
    </source>
</evidence>
<keyword evidence="9" id="KW-1185">Reference proteome</keyword>
<dbReference type="InterPro" id="IPR050699">
    <property type="entry name" value="RNA-DNA_Helicase"/>
</dbReference>
<dbReference type="GO" id="GO:0055087">
    <property type="term" value="C:Ski complex"/>
    <property type="evidence" value="ECO:0007669"/>
    <property type="project" value="TreeGrafter"/>
</dbReference>
<feature type="region of interest" description="Disordered" evidence="6">
    <location>
        <begin position="218"/>
        <end position="240"/>
    </location>
</feature>
<feature type="compositionally biased region" description="Polar residues" evidence="6">
    <location>
        <begin position="222"/>
        <end position="232"/>
    </location>
</feature>
<keyword evidence="2" id="KW-0378">Hydrolase</keyword>
<keyword evidence="4" id="KW-0067">ATP-binding</keyword>
<dbReference type="GO" id="GO:0005524">
    <property type="term" value="F:ATP binding"/>
    <property type="evidence" value="ECO:0007669"/>
    <property type="project" value="UniProtKB-KW"/>
</dbReference>
<dbReference type="InterPro" id="IPR014001">
    <property type="entry name" value="Helicase_ATP-bd"/>
</dbReference>
<dbReference type="GO" id="GO:0070478">
    <property type="term" value="P:nuclear-transcribed mRNA catabolic process, 3'-5' exonucleolytic nonsense-mediated decay"/>
    <property type="evidence" value="ECO:0007669"/>
    <property type="project" value="TreeGrafter"/>
</dbReference>
<evidence type="ECO:0000259" key="8">
    <source>
        <dbReference type="PROSITE" id="PS51194"/>
    </source>
</evidence>
<dbReference type="InterPro" id="IPR001650">
    <property type="entry name" value="Helicase_C-like"/>
</dbReference>
<evidence type="ECO:0000256" key="5">
    <source>
        <dbReference type="ARBA" id="ARBA00047984"/>
    </source>
</evidence>
<dbReference type="InterPro" id="IPR012961">
    <property type="entry name" value="Ski2/MTR4_C"/>
</dbReference>
<dbReference type="InterPro" id="IPR016438">
    <property type="entry name" value="SKI2-like"/>
</dbReference>
<dbReference type="GO" id="GO:0003723">
    <property type="term" value="F:RNA binding"/>
    <property type="evidence" value="ECO:0007669"/>
    <property type="project" value="InterPro"/>
</dbReference>
<dbReference type="PROSITE" id="PS51194">
    <property type="entry name" value="HELICASE_CTER"/>
    <property type="match status" value="1"/>
</dbReference>
<dbReference type="GO" id="GO:0003724">
    <property type="term" value="F:RNA helicase activity"/>
    <property type="evidence" value="ECO:0007669"/>
    <property type="project" value="UniProtKB-EC"/>
</dbReference>
<comment type="catalytic activity">
    <reaction evidence="5">
        <text>ATP + H2O = ADP + phosphate + H(+)</text>
        <dbReference type="Rhea" id="RHEA:13065"/>
        <dbReference type="ChEBI" id="CHEBI:15377"/>
        <dbReference type="ChEBI" id="CHEBI:15378"/>
        <dbReference type="ChEBI" id="CHEBI:30616"/>
        <dbReference type="ChEBI" id="CHEBI:43474"/>
        <dbReference type="ChEBI" id="CHEBI:456216"/>
        <dbReference type="EC" id="3.6.4.13"/>
    </reaction>
</comment>
<dbReference type="InterPro" id="IPR011545">
    <property type="entry name" value="DEAD/DEAH_box_helicase_dom"/>
</dbReference>
<feature type="domain" description="Helicase C-terminal" evidence="8">
    <location>
        <begin position="513"/>
        <end position="689"/>
    </location>
</feature>
<protein>
    <submittedName>
        <fullName evidence="10">Helicase SKI2W</fullName>
    </submittedName>
</protein>
<evidence type="ECO:0000256" key="1">
    <source>
        <dbReference type="ARBA" id="ARBA00022741"/>
    </source>
</evidence>
<dbReference type="SMART" id="SM00487">
    <property type="entry name" value="DEXDc"/>
    <property type="match status" value="1"/>
</dbReference>
<reference evidence="10" key="1">
    <citation type="submission" date="2022-11" db="UniProtKB">
        <authorList>
            <consortium name="WormBaseParasite"/>
        </authorList>
    </citation>
    <scope>IDENTIFICATION</scope>
</reference>
<dbReference type="PANTHER" id="PTHR12131:SF1">
    <property type="entry name" value="ATP-DEPENDENT RNA HELICASE SUPV3L1, MITOCHONDRIAL-RELATED"/>
    <property type="match status" value="1"/>
</dbReference>